<dbReference type="EMBL" id="CDMY01000263">
    <property type="protein sequence ID" value="CEL98144.1"/>
    <property type="molecule type" value="Genomic_DNA"/>
</dbReference>
<evidence type="ECO:0000313" key="2">
    <source>
        <dbReference type="EMBL" id="CEL98144.1"/>
    </source>
</evidence>
<feature type="region of interest" description="Disordered" evidence="1">
    <location>
        <begin position="172"/>
        <end position="201"/>
    </location>
</feature>
<evidence type="ECO:0000313" key="3">
    <source>
        <dbReference type="Proteomes" id="UP000041254"/>
    </source>
</evidence>
<protein>
    <submittedName>
        <fullName evidence="2">Uncharacterized protein</fullName>
    </submittedName>
</protein>
<evidence type="ECO:0000256" key="1">
    <source>
        <dbReference type="SAM" id="MobiDB-lite"/>
    </source>
</evidence>
<sequence length="345" mass="37490">MMHSGVYGEDGGEQHAVAEDEAVDEDLYEWFPASNCNPLKTIYEEGESSMCSDSEYTWTYTYSEYTYSEYSLTPTVAASYSLTPRTALPDDSDAHTETTPPLRAITPTSLLRIARTRLDMAIDMPPITVDADAQDLGQEPPTGPVDSVMPRVDQDRMDAVLEQLLHRSKTDVATPHNRTPTAANLTPRSEQTTGSAMSTSRGGACASAGAMCIPLGDTFIPTPKTTPANTPSHISVCTPICATPVDSSHPNNLAALSPIHLCQPGVRQPSASPFFLPITHPYSHGPPIPVYQAKREQPSVSMVKKGEKVSSWYASVRQRQSIVRRAVRRRSQAERGAVWQIEGGG</sequence>
<keyword evidence="3" id="KW-1185">Reference proteome</keyword>
<dbReference type="Proteomes" id="UP000041254">
    <property type="component" value="Unassembled WGS sequence"/>
</dbReference>
<feature type="compositionally biased region" description="Polar residues" evidence="1">
    <location>
        <begin position="176"/>
        <end position="201"/>
    </location>
</feature>
<name>A0A0G4EMV2_VITBC</name>
<dbReference type="InParanoid" id="A0A0G4EMV2"/>
<proteinExistence type="predicted"/>
<dbReference type="VEuPathDB" id="CryptoDB:Vbra_4031"/>
<dbReference type="AlphaFoldDB" id="A0A0G4EMV2"/>
<reference evidence="2 3" key="1">
    <citation type="submission" date="2014-11" db="EMBL/GenBank/DDBJ databases">
        <authorList>
            <person name="Zhu J."/>
            <person name="Qi W."/>
            <person name="Song R."/>
        </authorList>
    </citation>
    <scope>NUCLEOTIDE SEQUENCE [LARGE SCALE GENOMIC DNA]</scope>
</reference>
<gene>
    <name evidence="2" type="ORF">Vbra_4031</name>
</gene>
<accession>A0A0G4EMV2</accession>
<organism evidence="2 3">
    <name type="scientific">Vitrella brassicaformis (strain CCMP3155)</name>
    <dbReference type="NCBI Taxonomy" id="1169540"/>
    <lineage>
        <taxon>Eukaryota</taxon>
        <taxon>Sar</taxon>
        <taxon>Alveolata</taxon>
        <taxon>Colpodellida</taxon>
        <taxon>Vitrellaceae</taxon>
        <taxon>Vitrella</taxon>
    </lineage>
</organism>